<feature type="domain" description="DDH" evidence="1">
    <location>
        <begin position="28"/>
        <end position="167"/>
    </location>
</feature>
<evidence type="ECO:0000259" key="1">
    <source>
        <dbReference type="Pfam" id="PF01368"/>
    </source>
</evidence>
<reference evidence="3 4" key="1">
    <citation type="journal article" date="2022" name="ISME Commun">
        <title>Vulcanimicrobium alpinus gen. nov. sp. nov., the first cultivated representative of the candidate phylum 'Eremiobacterota', is a metabolically versatile aerobic anoxygenic phototroph.</title>
        <authorList>
            <person name="Yabe S."/>
            <person name="Muto K."/>
            <person name="Abe K."/>
            <person name="Yokota A."/>
            <person name="Staudigel H."/>
            <person name="Tebo B.M."/>
        </authorList>
    </citation>
    <scope>NUCLEOTIDE SEQUENCE [LARGE SCALE GENOMIC DNA]</scope>
    <source>
        <strain evidence="3 4">WC8-2</strain>
    </source>
</reference>
<dbReference type="KEGG" id="vab:WPS_23180"/>
<dbReference type="Pfam" id="PF02272">
    <property type="entry name" value="DHHA1"/>
    <property type="match status" value="1"/>
</dbReference>
<dbReference type="Pfam" id="PF01368">
    <property type="entry name" value="DHH"/>
    <property type="match status" value="1"/>
</dbReference>
<dbReference type="InterPro" id="IPR001667">
    <property type="entry name" value="DDH_dom"/>
</dbReference>
<dbReference type="EMBL" id="AP025523">
    <property type="protein sequence ID" value="BDE07042.1"/>
    <property type="molecule type" value="Genomic_DNA"/>
</dbReference>
<dbReference type="SUPFAM" id="SSF64182">
    <property type="entry name" value="DHH phosphoesterases"/>
    <property type="match status" value="1"/>
</dbReference>
<accession>A0AAN1XZF5</accession>
<evidence type="ECO:0000259" key="2">
    <source>
        <dbReference type="Pfam" id="PF02272"/>
    </source>
</evidence>
<dbReference type="Gene3D" id="3.90.1640.10">
    <property type="entry name" value="inorganic pyrophosphatase (n-terminal core)"/>
    <property type="match status" value="1"/>
</dbReference>
<dbReference type="PANTHER" id="PTHR47618">
    <property type="entry name" value="BIFUNCTIONAL OLIGORIBONUCLEASE AND PAP PHOSPHATASE NRNA"/>
    <property type="match status" value="1"/>
</dbReference>
<organism evidence="3 4">
    <name type="scientific">Vulcanimicrobium alpinum</name>
    <dbReference type="NCBI Taxonomy" id="3016050"/>
    <lineage>
        <taxon>Bacteria</taxon>
        <taxon>Bacillati</taxon>
        <taxon>Vulcanimicrobiota</taxon>
        <taxon>Vulcanimicrobiia</taxon>
        <taxon>Vulcanimicrobiales</taxon>
        <taxon>Vulcanimicrobiaceae</taxon>
        <taxon>Vulcanimicrobium</taxon>
    </lineage>
</organism>
<dbReference type="GO" id="GO:0003676">
    <property type="term" value="F:nucleic acid binding"/>
    <property type="evidence" value="ECO:0007669"/>
    <property type="project" value="InterPro"/>
</dbReference>
<keyword evidence="4" id="KW-1185">Reference proteome</keyword>
<dbReference type="InterPro" id="IPR051319">
    <property type="entry name" value="Oligoribo/pAp-PDE_c-di-AMP_PDE"/>
</dbReference>
<evidence type="ECO:0000313" key="3">
    <source>
        <dbReference type="EMBL" id="BDE07042.1"/>
    </source>
</evidence>
<dbReference type="Proteomes" id="UP001317532">
    <property type="component" value="Chromosome"/>
</dbReference>
<sequence length="330" mass="35913">MSSAETTVAESNTTDEVVAELRRRSSFVFVSHVKPDGDTLGAGLALGLALKQLGKRVAYFQQDPVPRNLRFLPDSEDVTRDVAADLPADTLWVFCDMSDFTRAGEYLPAIPREHMLDIDHHLGNSHFGAFNYVLPTEASTGTCVLRLLHALGVTITPEIATCILTTIMTDTGAFMHTNTTPAVLRMSAEMIELGADKPLITDQIFANKRFAATKLLGMALERAVLDDDGRFCWTYVDEAMLREANADGEDTEEIVQHLRAVDGVECAALFKDYEGAVRVSLRSRGRINVQAAAAMLGGGGHFMASGLTYPERDLRKAVDGVHAALRAQGL</sequence>
<name>A0AAN1XZF5_UNVUL</name>
<dbReference type="RefSeq" id="WP_317994660.1">
    <property type="nucleotide sequence ID" value="NZ_AP025523.1"/>
</dbReference>
<evidence type="ECO:0000313" key="4">
    <source>
        <dbReference type="Proteomes" id="UP001317532"/>
    </source>
</evidence>
<dbReference type="Gene3D" id="3.10.310.30">
    <property type="match status" value="1"/>
</dbReference>
<feature type="domain" description="DHHA1" evidence="2">
    <location>
        <begin position="240"/>
        <end position="325"/>
    </location>
</feature>
<dbReference type="AlphaFoldDB" id="A0AAN1XZF5"/>
<gene>
    <name evidence="3" type="ORF">WPS_23180</name>
</gene>
<proteinExistence type="predicted"/>
<dbReference type="PANTHER" id="PTHR47618:SF1">
    <property type="entry name" value="BIFUNCTIONAL OLIGORIBONUCLEASE AND PAP PHOSPHATASE NRNA"/>
    <property type="match status" value="1"/>
</dbReference>
<protein>
    <submittedName>
        <fullName evidence="3">Phosphoesterase RecJ-like protein</fullName>
    </submittedName>
</protein>
<dbReference type="InterPro" id="IPR038763">
    <property type="entry name" value="DHH_sf"/>
</dbReference>
<dbReference type="InterPro" id="IPR003156">
    <property type="entry name" value="DHHA1_dom"/>
</dbReference>